<name>B9ZYY1_DICJA</name>
<dbReference type="AlphaFoldDB" id="B9ZYY1"/>
<organism evidence="5">
    <name type="scientific">Dicyema japonicum</name>
    <name type="common">Dicyemid mesozoan</name>
    <dbReference type="NCBI Taxonomy" id="399803"/>
    <lineage>
        <taxon>Eukaryota</taxon>
        <taxon>Metazoa</taxon>
        <taxon>Spiralia</taxon>
        <taxon>Lophotrochozoa</taxon>
        <taxon>Mesozoa</taxon>
        <taxon>Dicyemida</taxon>
        <taxon>Rhombozoa</taxon>
        <taxon>Dicyemidae</taxon>
        <taxon>Dicyema</taxon>
    </lineage>
</organism>
<dbReference type="Pfam" id="PF14909">
    <property type="entry name" value="SPATA6"/>
    <property type="match status" value="1"/>
</dbReference>
<dbReference type="GO" id="GO:0007283">
    <property type="term" value="P:spermatogenesis"/>
    <property type="evidence" value="ECO:0007669"/>
    <property type="project" value="InterPro"/>
</dbReference>
<accession>B9ZYY1</accession>
<feature type="region of interest" description="Disordered" evidence="3">
    <location>
        <begin position="178"/>
        <end position="234"/>
    </location>
</feature>
<feature type="compositionally biased region" description="Basic residues" evidence="3">
    <location>
        <begin position="180"/>
        <end position="189"/>
    </location>
</feature>
<dbReference type="GO" id="GO:0120212">
    <property type="term" value="C:sperm head-tail coupling apparatus"/>
    <property type="evidence" value="ECO:0007669"/>
    <property type="project" value="InterPro"/>
</dbReference>
<evidence type="ECO:0000256" key="3">
    <source>
        <dbReference type="SAM" id="MobiDB-lite"/>
    </source>
</evidence>
<dbReference type="GO" id="GO:0032027">
    <property type="term" value="F:myosin light chain binding"/>
    <property type="evidence" value="ECO:0007669"/>
    <property type="project" value="InterPro"/>
</dbReference>
<proteinExistence type="inferred from homology"/>
<protein>
    <recommendedName>
        <fullName evidence="4">Spermatogenesis-associated protein 6 N-terminal domain-containing protein</fullName>
    </recommendedName>
</protein>
<evidence type="ECO:0000256" key="2">
    <source>
        <dbReference type="ARBA" id="ARBA00022553"/>
    </source>
</evidence>
<dbReference type="InterPro" id="IPR042769">
    <property type="entry name" value="SPATA6_fam"/>
</dbReference>
<evidence type="ECO:0000313" key="5">
    <source>
        <dbReference type="EMBL" id="BAH29744.1"/>
    </source>
</evidence>
<feature type="domain" description="Spermatogenesis-associated protein 6 N-terminal" evidence="4">
    <location>
        <begin position="11"/>
        <end position="149"/>
    </location>
</feature>
<reference evidence="5" key="1">
    <citation type="journal article" date="2010" name="Gene">
        <title>Unique genome of dicyemid mesozoan: highly shortened spliceosomal introns in conservative exon/intron structure.</title>
        <authorList>
            <person name="Ogino K."/>
            <person name="Tsuneki K."/>
            <person name="Furuya H."/>
        </authorList>
    </citation>
    <scope>NUCLEOTIDE SEQUENCE</scope>
</reference>
<evidence type="ECO:0000259" key="4">
    <source>
        <dbReference type="Pfam" id="PF14909"/>
    </source>
</evidence>
<dbReference type="PANTHER" id="PTHR16435">
    <property type="entry name" value="SPERMATOGENESIS-ASSOCIATED PROTEIN 6 SPATA6"/>
    <property type="match status" value="1"/>
</dbReference>
<evidence type="ECO:0000256" key="1">
    <source>
        <dbReference type="ARBA" id="ARBA00006215"/>
    </source>
</evidence>
<feature type="compositionally biased region" description="Basic residues" evidence="3">
    <location>
        <begin position="208"/>
        <end position="220"/>
    </location>
</feature>
<dbReference type="PANTHER" id="PTHR16435:SF6">
    <property type="entry name" value="IP09370P"/>
    <property type="match status" value="1"/>
</dbReference>
<keyword evidence="2" id="KW-0597">Phosphoprotein</keyword>
<dbReference type="InterPro" id="IPR032732">
    <property type="entry name" value="SPATA6_N"/>
</dbReference>
<dbReference type="EMBL" id="AB429257">
    <property type="protein sequence ID" value="BAH29744.1"/>
    <property type="molecule type" value="Genomic_DNA"/>
</dbReference>
<comment type="similarity">
    <text evidence="1">Belongs to the SPATA6 family.</text>
</comment>
<sequence>MKRNYNFSSTLTISEVSSPGTCLNYDNDIYVSVSVMGQYKETRLLPADLPAFFNDQFYVSRTFYMEYSADSVIDKLYDEPVYIKLIEVSNRTGLNTVLASYTTNARDFLFPYPSCLPYYSSFGREYLMVRTIDFPDYISPRLRFSTSSKVVQTYPYSYEEPVSFPLRERYYEPYLGRSRSATRRSRSRTRPCPSYERPTYSSINRSVSPRRFRSQSKSRSKSPACKRNVSSDEGVGGVRTNFESNFYTKVPNYKIDSLKDSLERLERDLRRARMALN</sequence>